<evidence type="ECO:0000256" key="1">
    <source>
        <dbReference type="ARBA" id="ARBA00022670"/>
    </source>
</evidence>
<dbReference type="AlphaFoldDB" id="A0A2W0HB35"/>
<dbReference type="SUPFAM" id="SSF55486">
    <property type="entry name" value="Metalloproteases ('zincins'), catalytic domain"/>
    <property type="match status" value="1"/>
</dbReference>
<keyword evidence="9" id="KW-1185">Reference proteome</keyword>
<evidence type="ECO:0000259" key="7">
    <source>
        <dbReference type="Pfam" id="PF01432"/>
    </source>
</evidence>
<name>A0A2W0HB35_9BACI</name>
<proteinExistence type="inferred from homology"/>
<dbReference type="PANTHER" id="PTHR11804">
    <property type="entry name" value="PROTEASE M3 THIMET OLIGOPEPTIDASE-RELATED"/>
    <property type="match status" value="1"/>
</dbReference>
<dbReference type="Gene3D" id="1.10.1370.30">
    <property type="match status" value="1"/>
</dbReference>
<keyword evidence="3 6" id="KW-0378">Hydrolase</keyword>
<evidence type="ECO:0000313" key="8">
    <source>
        <dbReference type="EMBL" id="PYZ97250.1"/>
    </source>
</evidence>
<dbReference type="EMBL" id="PDOF01000001">
    <property type="protein sequence ID" value="PYZ97250.1"/>
    <property type="molecule type" value="Genomic_DNA"/>
</dbReference>
<evidence type="ECO:0000256" key="2">
    <source>
        <dbReference type="ARBA" id="ARBA00022723"/>
    </source>
</evidence>
<dbReference type="Pfam" id="PF01432">
    <property type="entry name" value="Peptidase_M3"/>
    <property type="match status" value="2"/>
</dbReference>
<evidence type="ECO:0000256" key="3">
    <source>
        <dbReference type="ARBA" id="ARBA00022801"/>
    </source>
</evidence>
<organism evidence="8 9">
    <name type="scientific">Alteribacter lacisalsi</name>
    <dbReference type="NCBI Taxonomy" id="2045244"/>
    <lineage>
        <taxon>Bacteria</taxon>
        <taxon>Bacillati</taxon>
        <taxon>Bacillota</taxon>
        <taxon>Bacilli</taxon>
        <taxon>Bacillales</taxon>
        <taxon>Bacillaceae</taxon>
        <taxon>Alteribacter</taxon>
    </lineage>
</organism>
<dbReference type="InterPro" id="IPR001567">
    <property type="entry name" value="Pept_M3A_M3B_dom"/>
</dbReference>
<feature type="domain" description="Peptidase M3A/M3B catalytic" evidence="7">
    <location>
        <begin position="168"/>
        <end position="270"/>
    </location>
</feature>
<dbReference type="InterPro" id="IPR045090">
    <property type="entry name" value="Pept_M3A_M3B"/>
</dbReference>
<accession>A0A2W0HB35</accession>
<evidence type="ECO:0000256" key="5">
    <source>
        <dbReference type="ARBA" id="ARBA00023049"/>
    </source>
</evidence>
<protein>
    <submittedName>
        <fullName evidence="8">Oligoendopeptidase F</fullName>
    </submittedName>
</protein>
<dbReference type="GO" id="GO:0006518">
    <property type="term" value="P:peptide metabolic process"/>
    <property type="evidence" value="ECO:0007669"/>
    <property type="project" value="TreeGrafter"/>
</dbReference>
<sequence length="564" mass="65629">MNFQDMPYERPDLEQVKTEFNGLLKEFTAAKSFEEQDASLAAINKLRSRVDTQCSLVYIRHSIDTNDEYYKKEQEYVDEIMPEMQGLQTELYRELVKATFRSELEEKWGGHLFRLADVALKTFDPEIIGDLQRENKLTTEYNQLIASAKIDFQGEELTLSELTPYEMNPDRTTRKAAAEAKFGFLSSHEADFDRIYDELVQIRTKMAKKLGYDSFTELAYARMSRTDYGAEEVARFREQVVESIVPAATRLRQRQKERIGVEELNYYDEPFSFSTGNPSPKGDPDWIIENGEKMYRELSPETDEFFTFMKKYNLMDLLSRKGKQSGGYCAGLSDYKAPFIFANFNGTSDDIDVLTHEAGHAFQGYESRNFEVPEYAFPTMEAAEIHSMSMEFFTWPWMELFFKEDVEKYKFNHLASGILFIPYGAAVDEFQHYVYDTPEASPEERKAKWREIERKYLPHRNYESNSYLEGGGYWQRQGHIFGVPFYYIDYTLAQICAFQYWKKMNDDRDEAWNSYLSLCKAGGSRSFTGLTELAGLDSPFEKGCVDAVIGDMEEWLNKVDDKAL</sequence>
<keyword evidence="2 6" id="KW-0479">Metal-binding</keyword>
<comment type="caution">
    <text evidence="8">The sequence shown here is derived from an EMBL/GenBank/DDBJ whole genome shotgun (WGS) entry which is preliminary data.</text>
</comment>
<comment type="similarity">
    <text evidence="6">Belongs to the peptidase M3 family.</text>
</comment>
<dbReference type="GO" id="GO:0006508">
    <property type="term" value="P:proteolysis"/>
    <property type="evidence" value="ECO:0007669"/>
    <property type="project" value="UniProtKB-KW"/>
</dbReference>
<dbReference type="GO" id="GO:0004222">
    <property type="term" value="F:metalloendopeptidase activity"/>
    <property type="evidence" value="ECO:0007669"/>
    <property type="project" value="InterPro"/>
</dbReference>
<dbReference type="OrthoDB" id="9762795at2"/>
<gene>
    <name evidence="8" type="ORF">CR205_01195</name>
</gene>
<dbReference type="PANTHER" id="PTHR11804:SF28">
    <property type="entry name" value="OLIGOENDOPEPTIDASE F"/>
    <property type="match status" value="1"/>
</dbReference>
<keyword evidence="1 6" id="KW-0645">Protease</keyword>
<reference evidence="8 9" key="1">
    <citation type="submission" date="2017-10" db="EMBL/GenBank/DDBJ databases">
        <title>Bacillus sp. nov., a halophilic bacterium isolated from a Yangshapao Lake.</title>
        <authorList>
            <person name="Wang H."/>
        </authorList>
    </citation>
    <scope>NUCLEOTIDE SEQUENCE [LARGE SCALE GENOMIC DNA]</scope>
    <source>
        <strain evidence="8 9">YSP-3</strain>
    </source>
</reference>
<keyword evidence="5 6" id="KW-0482">Metalloprotease</keyword>
<evidence type="ECO:0000256" key="6">
    <source>
        <dbReference type="RuleBase" id="RU003435"/>
    </source>
</evidence>
<dbReference type="NCBIfam" id="TIGR02289">
    <property type="entry name" value="M3_not_pepF"/>
    <property type="match status" value="1"/>
</dbReference>
<keyword evidence="4 6" id="KW-0862">Zinc</keyword>
<comment type="cofactor">
    <cofactor evidence="6">
        <name>Zn(2+)</name>
        <dbReference type="ChEBI" id="CHEBI:29105"/>
    </cofactor>
    <text evidence="6">Binds 1 zinc ion.</text>
</comment>
<evidence type="ECO:0000256" key="4">
    <source>
        <dbReference type="ARBA" id="ARBA00022833"/>
    </source>
</evidence>
<dbReference type="CDD" id="cd09606">
    <property type="entry name" value="M3B_PepF"/>
    <property type="match status" value="1"/>
</dbReference>
<dbReference type="Proteomes" id="UP000248066">
    <property type="component" value="Unassembled WGS sequence"/>
</dbReference>
<feature type="domain" description="Peptidase M3A/M3B catalytic" evidence="7">
    <location>
        <begin position="311"/>
        <end position="546"/>
    </location>
</feature>
<dbReference type="GO" id="GO:0046872">
    <property type="term" value="F:metal ion binding"/>
    <property type="evidence" value="ECO:0007669"/>
    <property type="project" value="UniProtKB-UniRule"/>
</dbReference>
<evidence type="ECO:0000313" key="9">
    <source>
        <dbReference type="Proteomes" id="UP000248066"/>
    </source>
</evidence>
<dbReference type="InterPro" id="IPR011976">
    <property type="entry name" value="Pept_M3B_oligopep-rel"/>
</dbReference>
<dbReference type="RefSeq" id="WP_110516139.1">
    <property type="nucleotide sequence ID" value="NZ_PDOF01000001.1"/>
</dbReference>